<accession>A0A3A9ATP3</accession>
<gene>
    <name evidence="7" type="ORF">D7V94_12090</name>
</gene>
<dbReference type="CDD" id="cd12183">
    <property type="entry name" value="LDH_like_2"/>
    <property type="match status" value="1"/>
</dbReference>
<dbReference type="InterPro" id="IPR036291">
    <property type="entry name" value="NAD(P)-bd_dom_sf"/>
</dbReference>
<protein>
    <submittedName>
        <fullName evidence="7">2-hydroxyacid dehydrogenase</fullName>
    </submittedName>
</protein>
<dbReference type="InterPro" id="IPR058205">
    <property type="entry name" value="D-LDH-like"/>
</dbReference>
<comment type="similarity">
    <text evidence="1 4">Belongs to the D-isomer specific 2-hydroxyacid dehydrogenase family.</text>
</comment>
<dbReference type="OrthoDB" id="9805416at2"/>
<dbReference type="Pfam" id="PF02826">
    <property type="entry name" value="2-Hacid_dh_C"/>
    <property type="match status" value="1"/>
</dbReference>
<dbReference type="Proteomes" id="UP000280696">
    <property type="component" value="Unassembled WGS sequence"/>
</dbReference>
<dbReference type="InterPro" id="IPR029752">
    <property type="entry name" value="D-isomer_DH_CS1"/>
</dbReference>
<dbReference type="Gene3D" id="3.40.50.720">
    <property type="entry name" value="NAD(P)-binding Rossmann-like Domain"/>
    <property type="match status" value="2"/>
</dbReference>
<evidence type="ECO:0000259" key="5">
    <source>
        <dbReference type="Pfam" id="PF00389"/>
    </source>
</evidence>
<reference evidence="7 8" key="1">
    <citation type="submission" date="2018-09" db="EMBL/GenBank/DDBJ databases">
        <title>Murine metabolic-syndrome-specific gut microbial biobank.</title>
        <authorList>
            <person name="Liu C."/>
        </authorList>
    </citation>
    <scope>NUCLEOTIDE SEQUENCE [LARGE SCALE GENOMIC DNA]</scope>
    <source>
        <strain evidence="7 8">0.1xD8-82</strain>
    </source>
</reference>
<keyword evidence="3" id="KW-0520">NAD</keyword>
<keyword evidence="8" id="KW-1185">Reference proteome</keyword>
<dbReference type="GO" id="GO:0051287">
    <property type="term" value="F:NAD binding"/>
    <property type="evidence" value="ECO:0007669"/>
    <property type="project" value="InterPro"/>
</dbReference>
<sequence>MKIAFYGTKPYDKIWFEPMGKEYGFDVHFIEAACSRETIFMAKGHDAICIFVNDYVDEEMINALYEMKVKAILLRSAGFNNVDVKAAEDKIVILRVPSYSPEAVAEFAMALLLTVNRLTHKAYNRTREFNMSLNGLMGTDLYEKTVGVIGTGKIGQAMIRILNGFQAHVLCYDPYPAEGLEAEYVSLEKLFKSADIISLHCPLTSDTRHLINKDTIAIMKKGVYLVNTSRGSLINTEDLIDAMLEGKFGGVGLDVYEEEEGVFYEDRSGDIITDDNLARLMTFPNVLVTSHMGFFTKEAMQAIAKTTLENAYALENGLPLVNQVGTEMVQL</sequence>
<evidence type="ECO:0000313" key="7">
    <source>
        <dbReference type="EMBL" id="RKI90941.1"/>
    </source>
</evidence>
<dbReference type="PROSITE" id="PS00670">
    <property type="entry name" value="D_2_HYDROXYACID_DH_2"/>
    <property type="match status" value="1"/>
</dbReference>
<feature type="domain" description="D-isomer specific 2-hydroxyacid dehydrogenase NAD-binding" evidence="6">
    <location>
        <begin position="109"/>
        <end position="293"/>
    </location>
</feature>
<dbReference type="SUPFAM" id="SSF51735">
    <property type="entry name" value="NAD(P)-binding Rossmann-fold domains"/>
    <property type="match status" value="1"/>
</dbReference>
<dbReference type="Pfam" id="PF00389">
    <property type="entry name" value="2-Hacid_dh"/>
    <property type="match status" value="1"/>
</dbReference>
<dbReference type="SUPFAM" id="SSF52283">
    <property type="entry name" value="Formate/glycerate dehydrogenase catalytic domain-like"/>
    <property type="match status" value="1"/>
</dbReference>
<evidence type="ECO:0000259" key="6">
    <source>
        <dbReference type="Pfam" id="PF02826"/>
    </source>
</evidence>
<dbReference type="InterPro" id="IPR006139">
    <property type="entry name" value="D-isomer_2_OHA_DH_cat_dom"/>
</dbReference>
<feature type="domain" description="D-isomer specific 2-hydroxyacid dehydrogenase catalytic" evidence="5">
    <location>
        <begin position="18"/>
        <end position="324"/>
    </location>
</feature>
<dbReference type="GO" id="GO:0008720">
    <property type="term" value="F:D-lactate dehydrogenase (NAD+) activity"/>
    <property type="evidence" value="ECO:0007669"/>
    <property type="project" value="TreeGrafter"/>
</dbReference>
<dbReference type="EMBL" id="RAYQ01000012">
    <property type="protein sequence ID" value="RKI90941.1"/>
    <property type="molecule type" value="Genomic_DNA"/>
</dbReference>
<dbReference type="AlphaFoldDB" id="A0A3A9ATP3"/>
<proteinExistence type="inferred from homology"/>
<keyword evidence="2 4" id="KW-0560">Oxidoreductase</keyword>
<name>A0A3A9ATP3_9FIRM</name>
<evidence type="ECO:0000256" key="1">
    <source>
        <dbReference type="ARBA" id="ARBA00005854"/>
    </source>
</evidence>
<dbReference type="RefSeq" id="WP_120470266.1">
    <property type="nucleotide sequence ID" value="NZ_CATJBT010000138.1"/>
</dbReference>
<dbReference type="PROSITE" id="PS00065">
    <property type="entry name" value="D_2_HYDROXYACID_DH_1"/>
    <property type="match status" value="1"/>
</dbReference>
<dbReference type="PROSITE" id="PS00671">
    <property type="entry name" value="D_2_HYDROXYACID_DH_3"/>
    <property type="match status" value="1"/>
</dbReference>
<dbReference type="InterPro" id="IPR006140">
    <property type="entry name" value="D-isomer_DH_NAD-bd"/>
</dbReference>
<dbReference type="PANTHER" id="PTHR43026">
    <property type="entry name" value="2-HYDROXYACID DEHYDROGENASE HOMOLOG 1-RELATED"/>
    <property type="match status" value="1"/>
</dbReference>
<evidence type="ECO:0000313" key="8">
    <source>
        <dbReference type="Proteomes" id="UP000280696"/>
    </source>
</evidence>
<organism evidence="7 8">
    <name type="scientific">Parablautia intestinalis</name>
    <dbReference type="NCBI Taxonomy" id="2320100"/>
    <lineage>
        <taxon>Bacteria</taxon>
        <taxon>Bacillati</taxon>
        <taxon>Bacillota</taxon>
        <taxon>Clostridia</taxon>
        <taxon>Lachnospirales</taxon>
        <taxon>Lachnospiraceae</taxon>
        <taxon>Parablautia</taxon>
    </lineage>
</organism>
<evidence type="ECO:0000256" key="4">
    <source>
        <dbReference type="RuleBase" id="RU003719"/>
    </source>
</evidence>
<dbReference type="PANTHER" id="PTHR43026:SF1">
    <property type="entry name" value="2-HYDROXYACID DEHYDROGENASE HOMOLOG 1-RELATED"/>
    <property type="match status" value="1"/>
</dbReference>
<evidence type="ECO:0000256" key="3">
    <source>
        <dbReference type="ARBA" id="ARBA00023027"/>
    </source>
</evidence>
<dbReference type="InterPro" id="IPR029753">
    <property type="entry name" value="D-isomer_DH_CS"/>
</dbReference>
<comment type="caution">
    <text evidence="7">The sequence shown here is derived from an EMBL/GenBank/DDBJ whole genome shotgun (WGS) entry which is preliminary data.</text>
</comment>
<evidence type="ECO:0000256" key="2">
    <source>
        <dbReference type="ARBA" id="ARBA00023002"/>
    </source>
</evidence>